<evidence type="ECO:0000259" key="1">
    <source>
        <dbReference type="Pfam" id="PF01266"/>
    </source>
</evidence>
<dbReference type="AlphaFoldDB" id="A0A3E2HPS5"/>
<dbReference type="InterPro" id="IPR036188">
    <property type="entry name" value="FAD/NAD-bd_sf"/>
</dbReference>
<dbReference type="Pfam" id="PF01266">
    <property type="entry name" value="DAO"/>
    <property type="match status" value="1"/>
</dbReference>
<dbReference type="GO" id="GO:0005737">
    <property type="term" value="C:cytoplasm"/>
    <property type="evidence" value="ECO:0007669"/>
    <property type="project" value="TreeGrafter"/>
</dbReference>
<dbReference type="Proteomes" id="UP000258309">
    <property type="component" value="Unassembled WGS sequence"/>
</dbReference>
<comment type="caution">
    <text evidence="2">The sequence shown here is derived from an EMBL/GenBank/DDBJ whole genome shotgun (WGS) entry which is preliminary data.</text>
</comment>
<keyword evidence="3" id="KW-1185">Reference proteome</keyword>
<dbReference type="OMA" id="FYGFGYS"/>
<dbReference type="InterPro" id="IPR006076">
    <property type="entry name" value="FAD-dep_OxRdtase"/>
</dbReference>
<dbReference type="SUPFAM" id="SSF51905">
    <property type="entry name" value="FAD/NAD(P)-binding domain"/>
    <property type="match status" value="1"/>
</dbReference>
<reference evidence="2 3" key="1">
    <citation type="submission" date="2018-05" db="EMBL/GenBank/DDBJ databases">
        <title>Draft genome sequence of Scytalidium lignicola DSM 105466, a ubiquitous saprotrophic fungus.</title>
        <authorList>
            <person name="Buettner E."/>
            <person name="Gebauer A.M."/>
            <person name="Hofrichter M."/>
            <person name="Liers C."/>
            <person name="Kellner H."/>
        </authorList>
    </citation>
    <scope>NUCLEOTIDE SEQUENCE [LARGE SCALE GENOMIC DNA]</scope>
    <source>
        <strain evidence="2 3">DSM 105466</strain>
    </source>
</reference>
<sequence length="479" mass="52763">MGSMDARISLPVTLPVDNPTTSYWQDPPDAEVADFRTAETVPKTADTVIIGSGITGVSVAWGLLNSGEKEKVVLLEARQAVSGATGRNGGHTKTGSYRTFLTNMASLGVSEAVKIARLEYNNMKDTQSFIRAHNIPCDLTCCDTVDVIYDRDQWIKALKSIEAMRKYMTDDLNGAAKYKIWSPDEVAEVFHCKGEKAFGAIGYEAGSLSAYKFVIGVLKMCLKKGLNLFTNTPAQSLKKDGDGMWLVETNRGILRAKRVVLATNGYTGYIHKKFQKVIVPLRGQITAHRPGLNMPTKGLPTTYSFVYNMGYEYMIPRPKGSTFAGDIVIGGGLIKAPDEGTGQYGTTDDTTISPEISSYLRETTPRFFGKSWGPDHPDGRIRKEWTGIMGYSCDGLPFIGNVPGEKGLWISASFQGHGMVLCLLCAKALVEKMTTDKKQDETSKLDSWFPKSFWITEDRMKKKFEGKLHEMSTDLAAKL</sequence>
<evidence type="ECO:0000313" key="2">
    <source>
        <dbReference type="EMBL" id="RFU35368.1"/>
    </source>
</evidence>
<dbReference type="PANTHER" id="PTHR13847">
    <property type="entry name" value="SARCOSINE DEHYDROGENASE-RELATED"/>
    <property type="match status" value="1"/>
</dbReference>
<dbReference type="OrthoDB" id="429143at2759"/>
<feature type="domain" description="FAD dependent oxidoreductase" evidence="1">
    <location>
        <begin position="46"/>
        <end position="431"/>
    </location>
</feature>
<organism evidence="2 3">
    <name type="scientific">Scytalidium lignicola</name>
    <name type="common">Hyphomycete</name>
    <dbReference type="NCBI Taxonomy" id="5539"/>
    <lineage>
        <taxon>Eukaryota</taxon>
        <taxon>Fungi</taxon>
        <taxon>Dikarya</taxon>
        <taxon>Ascomycota</taxon>
        <taxon>Pezizomycotina</taxon>
        <taxon>Leotiomycetes</taxon>
        <taxon>Leotiomycetes incertae sedis</taxon>
        <taxon>Scytalidium</taxon>
    </lineage>
</organism>
<feature type="non-terminal residue" evidence="2">
    <location>
        <position position="1"/>
    </location>
</feature>
<dbReference type="Gene3D" id="3.30.9.10">
    <property type="entry name" value="D-Amino Acid Oxidase, subunit A, domain 2"/>
    <property type="match status" value="1"/>
</dbReference>
<name>A0A3E2HPS5_SCYLI</name>
<dbReference type="PANTHER" id="PTHR13847:SF284">
    <property type="entry name" value="FAD DEPENDENT OXIDOREDUCTASE DOMAIN-CONTAINING PROTEIN"/>
    <property type="match status" value="1"/>
</dbReference>
<proteinExistence type="predicted"/>
<feature type="non-terminal residue" evidence="2">
    <location>
        <position position="479"/>
    </location>
</feature>
<dbReference type="EMBL" id="NCSJ02000009">
    <property type="protein sequence ID" value="RFU35368.1"/>
    <property type="molecule type" value="Genomic_DNA"/>
</dbReference>
<protein>
    <recommendedName>
        <fullName evidence="1">FAD dependent oxidoreductase domain-containing protein</fullName>
    </recommendedName>
</protein>
<dbReference type="Gene3D" id="3.50.50.60">
    <property type="entry name" value="FAD/NAD(P)-binding domain"/>
    <property type="match status" value="1"/>
</dbReference>
<accession>A0A3E2HPS5</accession>
<gene>
    <name evidence="2" type="ORF">B7463_g953</name>
</gene>
<evidence type="ECO:0000313" key="3">
    <source>
        <dbReference type="Proteomes" id="UP000258309"/>
    </source>
</evidence>
<dbReference type="STRING" id="5539.A0A3E2HPS5"/>